<dbReference type="AlphaFoldDB" id="A0A811PPA6"/>
<evidence type="ECO:0000313" key="3">
    <source>
        <dbReference type="Proteomes" id="UP000604825"/>
    </source>
</evidence>
<organism evidence="2 3">
    <name type="scientific">Miscanthus lutarioriparius</name>
    <dbReference type="NCBI Taxonomy" id="422564"/>
    <lineage>
        <taxon>Eukaryota</taxon>
        <taxon>Viridiplantae</taxon>
        <taxon>Streptophyta</taxon>
        <taxon>Embryophyta</taxon>
        <taxon>Tracheophyta</taxon>
        <taxon>Spermatophyta</taxon>
        <taxon>Magnoliopsida</taxon>
        <taxon>Liliopsida</taxon>
        <taxon>Poales</taxon>
        <taxon>Poaceae</taxon>
        <taxon>PACMAD clade</taxon>
        <taxon>Panicoideae</taxon>
        <taxon>Andropogonodae</taxon>
        <taxon>Andropogoneae</taxon>
        <taxon>Saccharinae</taxon>
        <taxon>Miscanthus</taxon>
    </lineage>
</organism>
<sequence>MGGSLLGPRGRKSPATSGGVTTVEGGFLGPMGGILHDGGITTMDGGWLGPEGDTLPRGNKFPTTLGGIAKYGRASATIARSDVSSVRATMTTIDGRKGRATFNVRSTSSLNW</sequence>
<comment type="caution">
    <text evidence="2">The sequence shown here is derived from an EMBL/GenBank/DDBJ whole genome shotgun (WGS) entry which is preliminary data.</text>
</comment>
<dbReference type="Proteomes" id="UP000604825">
    <property type="component" value="Unassembled WGS sequence"/>
</dbReference>
<evidence type="ECO:0000256" key="1">
    <source>
        <dbReference type="SAM" id="MobiDB-lite"/>
    </source>
</evidence>
<gene>
    <name evidence="2" type="ORF">NCGR_LOCUS29966</name>
</gene>
<evidence type="ECO:0000313" key="2">
    <source>
        <dbReference type="EMBL" id="CAD6245670.1"/>
    </source>
</evidence>
<reference evidence="2" key="1">
    <citation type="submission" date="2020-10" db="EMBL/GenBank/DDBJ databases">
        <authorList>
            <person name="Han B."/>
            <person name="Lu T."/>
            <person name="Zhao Q."/>
            <person name="Huang X."/>
            <person name="Zhao Y."/>
        </authorList>
    </citation>
    <scope>NUCLEOTIDE SEQUENCE</scope>
</reference>
<protein>
    <submittedName>
        <fullName evidence="2">Uncharacterized protein</fullName>
    </submittedName>
</protein>
<proteinExistence type="predicted"/>
<dbReference type="EMBL" id="CAJGYO010000007">
    <property type="protein sequence ID" value="CAD6245670.1"/>
    <property type="molecule type" value="Genomic_DNA"/>
</dbReference>
<keyword evidence="3" id="KW-1185">Reference proteome</keyword>
<name>A0A811PPA6_9POAL</name>
<accession>A0A811PPA6</accession>
<feature type="region of interest" description="Disordered" evidence="1">
    <location>
        <begin position="1"/>
        <end position="24"/>
    </location>
</feature>